<evidence type="ECO:0000313" key="2">
    <source>
        <dbReference type="EMBL" id="MBD6621312.1"/>
    </source>
</evidence>
<proteinExistence type="predicted"/>
<gene>
    <name evidence="2" type="ORF">FNW02_37925</name>
</gene>
<dbReference type="InterPro" id="IPR002559">
    <property type="entry name" value="Transposase_11"/>
</dbReference>
<evidence type="ECO:0000313" key="3">
    <source>
        <dbReference type="Proteomes" id="UP001165986"/>
    </source>
</evidence>
<dbReference type="GO" id="GO:0006313">
    <property type="term" value="P:DNA transposition"/>
    <property type="evidence" value="ECO:0007669"/>
    <property type="project" value="InterPro"/>
</dbReference>
<dbReference type="Proteomes" id="UP001165986">
    <property type="component" value="Unassembled WGS sequence"/>
</dbReference>
<dbReference type="AlphaFoldDB" id="A0AA41BAR0"/>
<comment type="caution">
    <text evidence="2">The sequence shown here is derived from an EMBL/GenBank/DDBJ whole genome shotgun (WGS) entry which is preliminary data.</text>
</comment>
<dbReference type="GO" id="GO:0003677">
    <property type="term" value="F:DNA binding"/>
    <property type="evidence" value="ECO:0007669"/>
    <property type="project" value="InterPro"/>
</dbReference>
<reference evidence="2" key="1">
    <citation type="submission" date="2019-07" db="EMBL/GenBank/DDBJ databases">
        <title>Toxilogical consequences of a new and cryptic species of cyanobacteria (Komarekiella delphini-convector) recovered from the epidermis of a bottlenose dolphin and 1500 ft. in the air.</title>
        <authorList>
            <person name="Brown A.O."/>
            <person name="Dvorak P."/>
            <person name="Villanueva C.D."/>
            <person name="Foss A.J."/>
            <person name="Garvey A.D."/>
            <person name="Gibson Q.A."/>
            <person name="Johansen J.R."/>
            <person name="Casamatta D.A."/>
        </authorList>
    </citation>
    <scope>NUCLEOTIDE SEQUENCE</scope>
    <source>
        <strain evidence="2">SJRDD-AB1</strain>
    </source>
</reference>
<evidence type="ECO:0000259" key="1">
    <source>
        <dbReference type="Pfam" id="PF01609"/>
    </source>
</evidence>
<organism evidence="2 3">
    <name type="scientific">Komarekiella delphini-convector SJRDD-AB1</name>
    <dbReference type="NCBI Taxonomy" id="2593771"/>
    <lineage>
        <taxon>Bacteria</taxon>
        <taxon>Bacillati</taxon>
        <taxon>Cyanobacteriota</taxon>
        <taxon>Cyanophyceae</taxon>
        <taxon>Nostocales</taxon>
        <taxon>Nostocaceae</taxon>
        <taxon>Komarekiella</taxon>
        <taxon>Komarekiella delphini-convector</taxon>
    </lineage>
</organism>
<dbReference type="Pfam" id="PF01609">
    <property type="entry name" value="DDE_Tnp_1"/>
    <property type="match status" value="1"/>
</dbReference>
<sequence>MAKSGKKTFGLDQFYNGSHSRVEKGLEVSLVAVVDVETEVGYGLLAEQTFDQAFCPDLTRMDYYLHHLEITRPQLPPQVRYLAVDGAYAKEPFVSGVRTLKLDVISKLRRDANLRYVFEGEQKARGAKRKYDGKVDLADPTRLSWVRELQSGVELHTAIVWHVSLKRKIRLAYVLDHRKPNKPSYAVLFSTDINQSADEIYRFYKLRFQIEFIFRDAKQFTGLSDCQARDVKKLDFHFNASFTALNLAKFDAHRQQLGQKPFVFSMASVKRQALNDHLLDTFISTLGLSPTIIKSHPNYQNLRSYGVITA</sequence>
<accession>A0AA41BAR0</accession>
<name>A0AA41BAR0_9NOST</name>
<protein>
    <submittedName>
        <fullName evidence="2">Transposase</fullName>
    </submittedName>
</protein>
<dbReference type="SUPFAM" id="SSF53098">
    <property type="entry name" value="Ribonuclease H-like"/>
    <property type="match status" value="1"/>
</dbReference>
<feature type="domain" description="Transposase IS4-like" evidence="1">
    <location>
        <begin position="32"/>
        <end position="247"/>
    </location>
</feature>
<dbReference type="InterPro" id="IPR012337">
    <property type="entry name" value="RNaseH-like_sf"/>
</dbReference>
<keyword evidence="3" id="KW-1185">Reference proteome</keyword>
<dbReference type="GO" id="GO:0004803">
    <property type="term" value="F:transposase activity"/>
    <property type="evidence" value="ECO:0007669"/>
    <property type="project" value="InterPro"/>
</dbReference>
<dbReference type="EMBL" id="VJXY01000175">
    <property type="protein sequence ID" value="MBD6621312.1"/>
    <property type="molecule type" value="Genomic_DNA"/>
</dbReference>